<name>A0ABN9UAU3_9DINO</name>
<accession>A0ABN9UAU3</accession>
<sequence>METLSEDIGACHATTPPGLALANPLSIGSIGHPTFCHSLCKHAQDGECCPHGASCTWCHHPRCTRRRCLCKKSRTSLSLLDDISKIGIVWGVLGAKVGELGLGQEAAQALEKWRCDVMSMPQVAGRPLSVQRLQPALSKELHALRITDLCVRPILPDGVVERTGRLLVELRTIASVACSAKTIMPPPGLETCGPKTLEPAGLARDETCEFSAIDL</sequence>
<reference evidence="3" key="1">
    <citation type="submission" date="2023-10" db="EMBL/GenBank/DDBJ databases">
        <authorList>
            <person name="Chen Y."/>
            <person name="Shah S."/>
            <person name="Dougan E. K."/>
            <person name="Thang M."/>
            <person name="Chan C."/>
        </authorList>
    </citation>
    <scope>NUCLEOTIDE SEQUENCE [LARGE SCALE GENOMIC DNA]</scope>
</reference>
<evidence type="ECO:0000259" key="2">
    <source>
        <dbReference type="PROSITE" id="PS50103"/>
    </source>
</evidence>
<feature type="domain" description="C3H1-type" evidence="2">
    <location>
        <begin position="39"/>
        <end position="63"/>
    </location>
</feature>
<keyword evidence="1" id="KW-0862">Zinc</keyword>
<keyword evidence="1" id="KW-0863">Zinc-finger</keyword>
<protein>
    <recommendedName>
        <fullName evidence="2">C3H1-type domain-containing protein</fullName>
    </recommendedName>
</protein>
<proteinExistence type="predicted"/>
<dbReference type="PROSITE" id="PS50103">
    <property type="entry name" value="ZF_C3H1"/>
    <property type="match status" value="1"/>
</dbReference>
<evidence type="ECO:0000256" key="1">
    <source>
        <dbReference type="PROSITE-ProRule" id="PRU00723"/>
    </source>
</evidence>
<evidence type="ECO:0000313" key="3">
    <source>
        <dbReference type="EMBL" id="CAK0856438.1"/>
    </source>
</evidence>
<gene>
    <name evidence="3" type="ORF">PCOR1329_LOCUS46832</name>
</gene>
<keyword evidence="1" id="KW-0479">Metal-binding</keyword>
<dbReference type="InterPro" id="IPR000571">
    <property type="entry name" value="Znf_CCCH"/>
</dbReference>
<keyword evidence="4" id="KW-1185">Reference proteome</keyword>
<feature type="zinc finger region" description="C3H1-type" evidence="1">
    <location>
        <begin position="39"/>
        <end position="63"/>
    </location>
</feature>
<dbReference type="Proteomes" id="UP001189429">
    <property type="component" value="Unassembled WGS sequence"/>
</dbReference>
<evidence type="ECO:0000313" key="4">
    <source>
        <dbReference type="Proteomes" id="UP001189429"/>
    </source>
</evidence>
<dbReference type="EMBL" id="CAUYUJ010015635">
    <property type="protein sequence ID" value="CAK0856438.1"/>
    <property type="molecule type" value="Genomic_DNA"/>
</dbReference>
<comment type="caution">
    <text evidence="3">The sequence shown here is derived from an EMBL/GenBank/DDBJ whole genome shotgun (WGS) entry which is preliminary data.</text>
</comment>
<organism evidence="3 4">
    <name type="scientific">Prorocentrum cordatum</name>
    <dbReference type="NCBI Taxonomy" id="2364126"/>
    <lineage>
        <taxon>Eukaryota</taxon>
        <taxon>Sar</taxon>
        <taxon>Alveolata</taxon>
        <taxon>Dinophyceae</taxon>
        <taxon>Prorocentrales</taxon>
        <taxon>Prorocentraceae</taxon>
        <taxon>Prorocentrum</taxon>
    </lineage>
</organism>